<dbReference type="Proteomes" id="UP001501237">
    <property type="component" value="Unassembled WGS sequence"/>
</dbReference>
<dbReference type="SUPFAM" id="SSF48498">
    <property type="entry name" value="Tetracyclin repressor-like, C-terminal domain"/>
    <property type="match status" value="1"/>
</dbReference>
<dbReference type="InterPro" id="IPR036271">
    <property type="entry name" value="Tet_transcr_reg_TetR-rel_C_sf"/>
</dbReference>
<evidence type="ECO:0000256" key="3">
    <source>
        <dbReference type="ARBA" id="ARBA00023163"/>
    </source>
</evidence>
<evidence type="ECO:0000256" key="2">
    <source>
        <dbReference type="ARBA" id="ARBA00023125"/>
    </source>
</evidence>
<protein>
    <submittedName>
        <fullName evidence="6">TetR/AcrR family transcriptional regulator</fullName>
    </submittedName>
</protein>
<keyword evidence="1" id="KW-0805">Transcription regulation</keyword>
<dbReference type="Gene3D" id="1.10.357.10">
    <property type="entry name" value="Tetracycline Repressor, domain 2"/>
    <property type="match status" value="1"/>
</dbReference>
<dbReference type="EMBL" id="BAAAUV010000009">
    <property type="protein sequence ID" value="GAA3217293.1"/>
    <property type="molecule type" value="Genomic_DNA"/>
</dbReference>
<dbReference type="PANTHER" id="PTHR30055:SF220">
    <property type="entry name" value="TETR-FAMILY REGULATORY PROTEIN"/>
    <property type="match status" value="1"/>
</dbReference>
<gene>
    <name evidence="6" type="ORF">GCM10010468_39910</name>
</gene>
<evidence type="ECO:0000256" key="1">
    <source>
        <dbReference type="ARBA" id="ARBA00023015"/>
    </source>
</evidence>
<organism evidence="6 7">
    <name type="scientific">Actinocorallia longicatena</name>
    <dbReference type="NCBI Taxonomy" id="111803"/>
    <lineage>
        <taxon>Bacteria</taxon>
        <taxon>Bacillati</taxon>
        <taxon>Actinomycetota</taxon>
        <taxon>Actinomycetes</taxon>
        <taxon>Streptosporangiales</taxon>
        <taxon>Thermomonosporaceae</taxon>
        <taxon>Actinocorallia</taxon>
    </lineage>
</organism>
<dbReference type="InterPro" id="IPR050109">
    <property type="entry name" value="HTH-type_TetR-like_transc_reg"/>
</dbReference>
<keyword evidence="2 4" id="KW-0238">DNA-binding</keyword>
<accession>A0ABP6QB87</accession>
<evidence type="ECO:0000256" key="4">
    <source>
        <dbReference type="PROSITE-ProRule" id="PRU00335"/>
    </source>
</evidence>
<feature type="domain" description="HTH tetR-type" evidence="5">
    <location>
        <begin position="7"/>
        <end position="67"/>
    </location>
</feature>
<dbReference type="PANTHER" id="PTHR30055">
    <property type="entry name" value="HTH-TYPE TRANSCRIPTIONAL REGULATOR RUTR"/>
    <property type="match status" value="1"/>
</dbReference>
<dbReference type="SUPFAM" id="SSF46689">
    <property type="entry name" value="Homeodomain-like"/>
    <property type="match status" value="1"/>
</dbReference>
<reference evidence="7" key="1">
    <citation type="journal article" date="2019" name="Int. J. Syst. Evol. Microbiol.">
        <title>The Global Catalogue of Microorganisms (GCM) 10K type strain sequencing project: providing services to taxonomists for standard genome sequencing and annotation.</title>
        <authorList>
            <consortium name="The Broad Institute Genomics Platform"/>
            <consortium name="The Broad Institute Genome Sequencing Center for Infectious Disease"/>
            <person name="Wu L."/>
            <person name="Ma J."/>
        </authorList>
    </citation>
    <scope>NUCLEOTIDE SEQUENCE [LARGE SCALE GENOMIC DNA]</scope>
    <source>
        <strain evidence="7">JCM 9377</strain>
    </source>
</reference>
<feature type="DNA-binding region" description="H-T-H motif" evidence="4">
    <location>
        <begin position="30"/>
        <end position="49"/>
    </location>
</feature>
<evidence type="ECO:0000313" key="6">
    <source>
        <dbReference type="EMBL" id="GAA3217293.1"/>
    </source>
</evidence>
<proteinExistence type="predicted"/>
<sequence>MAGYHHGDLRRTIMSAAVQAITESGTATWSLRELARRAGVSHAAPAHHFGDRRGVLTAVAAEGFTLFADALSPFHDDLLEMGVAYVRFATEHPAHFEVMFTPTLYDPADPEVAAARSRADAALAAGASTLTGGSPRTDAIAAWSIAHGFASLWLSGALPDDLGATPDTAARPVLEVLFRGRIPDGPS</sequence>
<evidence type="ECO:0000259" key="5">
    <source>
        <dbReference type="PROSITE" id="PS50977"/>
    </source>
</evidence>
<keyword evidence="3" id="KW-0804">Transcription</keyword>
<evidence type="ECO:0000313" key="7">
    <source>
        <dbReference type="Proteomes" id="UP001501237"/>
    </source>
</evidence>
<dbReference type="PRINTS" id="PR00455">
    <property type="entry name" value="HTHTETR"/>
</dbReference>
<dbReference type="Pfam" id="PF13305">
    <property type="entry name" value="TetR_C_33"/>
    <property type="match status" value="1"/>
</dbReference>
<dbReference type="InterPro" id="IPR025996">
    <property type="entry name" value="MT1864/Rv1816-like_C"/>
</dbReference>
<keyword evidence="7" id="KW-1185">Reference proteome</keyword>
<dbReference type="RefSeq" id="WP_344830334.1">
    <property type="nucleotide sequence ID" value="NZ_BAAAUV010000009.1"/>
</dbReference>
<dbReference type="Pfam" id="PF00440">
    <property type="entry name" value="TetR_N"/>
    <property type="match status" value="1"/>
</dbReference>
<name>A0ABP6QB87_9ACTN</name>
<dbReference type="PROSITE" id="PS50977">
    <property type="entry name" value="HTH_TETR_2"/>
    <property type="match status" value="1"/>
</dbReference>
<dbReference type="InterPro" id="IPR009057">
    <property type="entry name" value="Homeodomain-like_sf"/>
</dbReference>
<comment type="caution">
    <text evidence="6">The sequence shown here is derived from an EMBL/GenBank/DDBJ whole genome shotgun (WGS) entry which is preliminary data.</text>
</comment>
<dbReference type="InterPro" id="IPR001647">
    <property type="entry name" value="HTH_TetR"/>
</dbReference>